<name>A0A7S4K6P9_9STRA</name>
<feature type="compositionally biased region" description="Basic and acidic residues" evidence="3">
    <location>
        <begin position="55"/>
        <end position="68"/>
    </location>
</feature>
<protein>
    <recommendedName>
        <fullName evidence="2">Galectin</fullName>
    </recommendedName>
</protein>
<dbReference type="InterPro" id="IPR012677">
    <property type="entry name" value="Nucleotide-bd_a/b_plait_sf"/>
</dbReference>
<accession>A0A7S4K6P9</accession>
<dbReference type="AlphaFoldDB" id="A0A7S4K6P9"/>
<evidence type="ECO:0000256" key="3">
    <source>
        <dbReference type="SAM" id="MobiDB-lite"/>
    </source>
</evidence>
<feature type="compositionally biased region" description="Basic and acidic residues" evidence="3">
    <location>
        <begin position="122"/>
        <end position="144"/>
    </location>
</feature>
<proteinExistence type="predicted"/>
<dbReference type="InterPro" id="IPR013320">
    <property type="entry name" value="ConA-like_dom_sf"/>
</dbReference>
<dbReference type="InterPro" id="IPR044156">
    <property type="entry name" value="Galectin-like"/>
</dbReference>
<organism evidence="6">
    <name type="scientific">Odontella aurita</name>
    <dbReference type="NCBI Taxonomy" id="265563"/>
    <lineage>
        <taxon>Eukaryota</taxon>
        <taxon>Sar</taxon>
        <taxon>Stramenopiles</taxon>
        <taxon>Ochrophyta</taxon>
        <taxon>Bacillariophyta</taxon>
        <taxon>Mediophyceae</taxon>
        <taxon>Biddulphiophycidae</taxon>
        <taxon>Eupodiscales</taxon>
        <taxon>Odontellaceae</taxon>
        <taxon>Odontella</taxon>
    </lineage>
</organism>
<evidence type="ECO:0000256" key="2">
    <source>
        <dbReference type="RuleBase" id="RU102079"/>
    </source>
</evidence>
<dbReference type="GO" id="GO:0003723">
    <property type="term" value="F:RNA binding"/>
    <property type="evidence" value="ECO:0007669"/>
    <property type="project" value="UniProtKB-UniRule"/>
</dbReference>
<dbReference type="InterPro" id="IPR000504">
    <property type="entry name" value="RRM_dom"/>
</dbReference>
<dbReference type="GO" id="GO:0030246">
    <property type="term" value="F:carbohydrate binding"/>
    <property type="evidence" value="ECO:0007669"/>
    <property type="project" value="UniProtKB-UniRule"/>
</dbReference>
<feature type="compositionally biased region" description="Basic and acidic residues" evidence="3">
    <location>
        <begin position="151"/>
        <end position="162"/>
    </location>
</feature>
<reference evidence="6" key="1">
    <citation type="submission" date="2021-01" db="EMBL/GenBank/DDBJ databases">
        <authorList>
            <person name="Corre E."/>
            <person name="Pelletier E."/>
            <person name="Niang G."/>
            <person name="Scheremetjew M."/>
            <person name="Finn R."/>
            <person name="Kale V."/>
            <person name="Holt S."/>
            <person name="Cochrane G."/>
            <person name="Meng A."/>
            <person name="Brown T."/>
            <person name="Cohen L."/>
        </authorList>
    </citation>
    <scope>NUCLEOTIDE SEQUENCE</scope>
    <source>
        <strain evidence="6">Isolate 1302-5</strain>
    </source>
</reference>
<dbReference type="InterPro" id="IPR035979">
    <property type="entry name" value="RBD_domain_sf"/>
</dbReference>
<dbReference type="CDD" id="cd00590">
    <property type="entry name" value="RRM_SF"/>
    <property type="match status" value="1"/>
</dbReference>
<feature type="region of interest" description="Disordered" evidence="3">
    <location>
        <begin position="43"/>
        <end position="163"/>
    </location>
</feature>
<dbReference type="Pfam" id="PF00337">
    <property type="entry name" value="Gal-bind_lectin"/>
    <property type="match status" value="1"/>
</dbReference>
<dbReference type="EMBL" id="HBKQ01058806">
    <property type="protein sequence ID" value="CAE2285585.1"/>
    <property type="molecule type" value="Transcribed_RNA"/>
</dbReference>
<evidence type="ECO:0000256" key="1">
    <source>
        <dbReference type="PROSITE-ProRule" id="PRU00176"/>
    </source>
</evidence>
<dbReference type="SUPFAM" id="SSF49899">
    <property type="entry name" value="Concanavalin A-like lectins/glucanases"/>
    <property type="match status" value="1"/>
</dbReference>
<dbReference type="Pfam" id="PF00076">
    <property type="entry name" value="RRM_1"/>
    <property type="match status" value="1"/>
</dbReference>
<keyword evidence="2" id="KW-0430">Lectin</keyword>
<feature type="compositionally biased region" description="Basic and acidic residues" evidence="3">
    <location>
        <begin position="498"/>
        <end position="507"/>
    </location>
</feature>
<evidence type="ECO:0000259" key="5">
    <source>
        <dbReference type="PROSITE" id="PS51304"/>
    </source>
</evidence>
<keyword evidence="1" id="KW-0694">RNA-binding</keyword>
<dbReference type="PANTHER" id="PTHR11346">
    <property type="entry name" value="GALECTIN"/>
    <property type="match status" value="1"/>
</dbReference>
<feature type="compositionally biased region" description="Basic residues" evidence="3">
    <location>
        <begin position="77"/>
        <end position="87"/>
    </location>
</feature>
<dbReference type="Gene3D" id="2.60.120.200">
    <property type="match status" value="1"/>
</dbReference>
<dbReference type="PROSITE" id="PS50102">
    <property type="entry name" value="RRM"/>
    <property type="match status" value="1"/>
</dbReference>
<dbReference type="SMART" id="SM00360">
    <property type="entry name" value="RRM"/>
    <property type="match status" value="1"/>
</dbReference>
<feature type="domain" description="RRM" evidence="4">
    <location>
        <begin position="420"/>
        <end position="503"/>
    </location>
</feature>
<feature type="domain" description="Galectin" evidence="5">
    <location>
        <begin position="248"/>
        <end position="414"/>
    </location>
</feature>
<gene>
    <name evidence="6" type="ORF">OAUR00152_LOCUS40168</name>
</gene>
<dbReference type="InterPro" id="IPR001079">
    <property type="entry name" value="Galectin_CRD"/>
</dbReference>
<feature type="compositionally biased region" description="Acidic residues" evidence="3">
    <location>
        <begin position="101"/>
        <end position="121"/>
    </location>
</feature>
<dbReference type="PANTHER" id="PTHR11346:SF147">
    <property type="entry name" value="GALECTIN"/>
    <property type="match status" value="1"/>
</dbReference>
<dbReference type="SUPFAM" id="SSF54928">
    <property type="entry name" value="RNA-binding domain, RBD"/>
    <property type="match status" value="1"/>
</dbReference>
<feature type="region of interest" description="Disordered" evidence="3">
    <location>
        <begin position="493"/>
        <end position="523"/>
    </location>
</feature>
<dbReference type="Gene3D" id="3.30.70.330">
    <property type="match status" value="1"/>
</dbReference>
<feature type="region of interest" description="Disordered" evidence="3">
    <location>
        <begin position="1"/>
        <end position="22"/>
    </location>
</feature>
<sequence>MPPPTSNLANLPPNFETTPEEESLLELYSTVKSYEREAARLREQAAKAKLAAANEKYRREQEAERNNEEPGADVGVRKKSRKKKIRKEKNSFMGDQPGANSDEESSDEDSDEGSMGSDEETLAERRAAKLRQMREDLEFKKQSAEDEAAIAEERERQRHLAEADDVDEDLGPLLKRKKIGASNASSLIRNLEGQATPPHDFSGKLKMSRVSGSVLFPSHNEDGSNYWSPPPTASNPNDGCFEMELPGFESAQAQAGAGNNTLAVKFMAPEDSRRFSLNIAGPGHRDYHDILFHFNPRQREKGGQVVINDKQEGIWGSAVNVPLSQCPIIFGQPSMTLIIQITGDGYDVFIDNKHCARLEHRTQLPPNKCPLTLQFPSTDDYGNPEGWLVYKVWWGHKAIMATGDLSNVAGVNMFSSIHPRKLFVSGLSKIHSEPEVDLRKAELERAFRKYGGAHGVSVIAPTNSSYAFVEVESERQADLALREMQSQYKINRARRTKHEALQEERAAAEASGKGKSKESAGWD</sequence>
<dbReference type="PROSITE" id="PS51304">
    <property type="entry name" value="GALECTIN"/>
    <property type="match status" value="1"/>
</dbReference>
<dbReference type="SMART" id="SM00908">
    <property type="entry name" value="Gal-bind_lectin"/>
    <property type="match status" value="1"/>
</dbReference>
<evidence type="ECO:0000313" key="6">
    <source>
        <dbReference type="EMBL" id="CAE2285585.1"/>
    </source>
</evidence>
<evidence type="ECO:0000259" key="4">
    <source>
        <dbReference type="PROSITE" id="PS50102"/>
    </source>
</evidence>